<dbReference type="InterPro" id="IPR002767">
    <property type="entry name" value="Thiamine_BP"/>
</dbReference>
<reference evidence="3" key="1">
    <citation type="submission" date="2021-12" db="EMBL/GenBank/DDBJ databases">
        <title>Convergent genome expansion in fungi linked to evolution of root-endophyte symbiosis.</title>
        <authorList>
            <consortium name="DOE Joint Genome Institute"/>
            <person name="Ke Y.-H."/>
            <person name="Bonito G."/>
            <person name="Liao H.-L."/>
            <person name="Looney B."/>
            <person name="Rojas-Flechas A."/>
            <person name="Nash J."/>
            <person name="Hameed K."/>
            <person name="Schadt C."/>
            <person name="Martin F."/>
            <person name="Crous P.W."/>
            <person name="Miettinen O."/>
            <person name="Magnuson J.K."/>
            <person name="Labbe J."/>
            <person name="Jacobson D."/>
            <person name="Doktycz M.J."/>
            <person name="Veneault-Fourrey C."/>
            <person name="Kuo A."/>
            <person name="Mondo S."/>
            <person name="Calhoun S."/>
            <person name="Riley R."/>
            <person name="Ohm R."/>
            <person name="LaButti K."/>
            <person name="Andreopoulos B."/>
            <person name="Pangilinan J."/>
            <person name="Nolan M."/>
            <person name="Tritt A."/>
            <person name="Clum A."/>
            <person name="Lipzen A."/>
            <person name="Daum C."/>
            <person name="Barry K."/>
            <person name="Grigoriev I.V."/>
            <person name="Vilgalys R."/>
        </authorList>
    </citation>
    <scope>NUCLEOTIDE SEQUENCE</scope>
    <source>
        <strain evidence="3">PMI_201</strain>
    </source>
</reference>
<gene>
    <name evidence="3" type="ORF">BGW36DRAFT_401831</name>
</gene>
<dbReference type="PANTHER" id="PTHR33777:SF1">
    <property type="entry name" value="UPF0045 PROTEIN ECM15"/>
    <property type="match status" value="1"/>
</dbReference>
<organism evidence="3 4">
    <name type="scientific">Talaromyces proteolyticus</name>
    <dbReference type="NCBI Taxonomy" id="1131652"/>
    <lineage>
        <taxon>Eukaryota</taxon>
        <taxon>Fungi</taxon>
        <taxon>Dikarya</taxon>
        <taxon>Ascomycota</taxon>
        <taxon>Pezizomycotina</taxon>
        <taxon>Eurotiomycetes</taxon>
        <taxon>Eurotiomycetidae</taxon>
        <taxon>Eurotiales</taxon>
        <taxon>Trichocomaceae</taxon>
        <taxon>Talaromyces</taxon>
        <taxon>Talaromyces sect. Bacilispori</taxon>
    </lineage>
</organism>
<dbReference type="NCBIfam" id="TIGR00106">
    <property type="entry name" value="MTH1187 family thiamine-binding protein"/>
    <property type="match status" value="1"/>
</dbReference>
<dbReference type="GO" id="GO:0005829">
    <property type="term" value="C:cytosol"/>
    <property type="evidence" value="ECO:0007669"/>
    <property type="project" value="TreeGrafter"/>
</dbReference>
<evidence type="ECO:0000256" key="1">
    <source>
        <dbReference type="ARBA" id="ARBA00010272"/>
    </source>
</evidence>
<dbReference type="InterPro" id="IPR029756">
    <property type="entry name" value="MTH1187/YkoF-like"/>
</dbReference>
<dbReference type="GeneID" id="70249078"/>
<dbReference type="Proteomes" id="UP001201262">
    <property type="component" value="Unassembled WGS sequence"/>
</dbReference>
<comment type="caution">
    <text evidence="3">The sequence shown here is derived from an EMBL/GenBank/DDBJ whole genome shotgun (WGS) entry which is preliminary data.</text>
</comment>
<dbReference type="InterPro" id="IPR051614">
    <property type="entry name" value="UPF0045_domain"/>
</dbReference>
<keyword evidence="4" id="KW-1185">Reference proteome</keyword>
<dbReference type="Gene3D" id="3.30.70.930">
    <property type="match status" value="1"/>
</dbReference>
<proteinExistence type="inferred from homology"/>
<evidence type="ECO:0000313" key="3">
    <source>
        <dbReference type="EMBL" id="KAH8689471.1"/>
    </source>
</evidence>
<dbReference type="PANTHER" id="PTHR33777">
    <property type="entry name" value="UPF0045 PROTEIN ECM15"/>
    <property type="match status" value="1"/>
</dbReference>
<feature type="domain" description="Thiamine-binding protein" evidence="2">
    <location>
        <begin position="24"/>
        <end position="115"/>
    </location>
</feature>
<name>A0AAD4KFZ2_9EURO</name>
<evidence type="ECO:0000313" key="4">
    <source>
        <dbReference type="Proteomes" id="UP001201262"/>
    </source>
</evidence>
<sequence>MNPVSSVAAPVNITNLTAPTSCLADFSLVPIGDGSTSFSQQIAAIQRLCRQSGLKYVMHATGTTIEGPWDQVHQVIGWAHSLLHQQGTARIQTDVRVSTRTDKVQLMEAEITTVERILAA</sequence>
<dbReference type="SUPFAM" id="SSF89957">
    <property type="entry name" value="MTH1187/YkoF-like"/>
    <property type="match status" value="1"/>
</dbReference>
<dbReference type="RefSeq" id="XP_046065825.1">
    <property type="nucleotide sequence ID" value="XM_046218791.1"/>
</dbReference>
<dbReference type="EMBL" id="JAJTJA010000015">
    <property type="protein sequence ID" value="KAH8689471.1"/>
    <property type="molecule type" value="Genomic_DNA"/>
</dbReference>
<evidence type="ECO:0000259" key="2">
    <source>
        <dbReference type="Pfam" id="PF01910"/>
    </source>
</evidence>
<protein>
    <submittedName>
        <fullName evidence="3">YkoF-like protein</fullName>
    </submittedName>
</protein>
<comment type="similarity">
    <text evidence="1">Belongs to the UPF0045 family.</text>
</comment>
<dbReference type="Pfam" id="PF01910">
    <property type="entry name" value="Thiamine_BP"/>
    <property type="match status" value="1"/>
</dbReference>
<dbReference type="AlphaFoldDB" id="A0AAD4KFZ2"/>
<accession>A0AAD4KFZ2</accession>